<gene>
    <name evidence="2" type="ORF">QBC38DRAFT_486182</name>
</gene>
<accession>A0AAN7GPS9</accession>
<dbReference type="AlphaFoldDB" id="A0AAN7GPS9"/>
<dbReference type="EMBL" id="MU865403">
    <property type="protein sequence ID" value="KAK4224116.1"/>
    <property type="molecule type" value="Genomic_DNA"/>
</dbReference>
<keyword evidence="1" id="KW-0812">Transmembrane</keyword>
<evidence type="ECO:0000256" key="1">
    <source>
        <dbReference type="SAM" id="Phobius"/>
    </source>
</evidence>
<reference evidence="2" key="1">
    <citation type="journal article" date="2023" name="Mol. Phylogenet. Evol.">
        <title>Genome-scale phylogeny and comparative genomics of the fungal order Sordariales.</title>
        <authorList>
            <person name="Hensen N."/>
            <person name="Bonometti L."/>
            <person name="Westerberg I."/>
            <person name="Brannstrom I.O."/>
            <person name="Guillou S."/>
            <person name="Cros-Aarteil S."/>
            <person name="Calhoun S."/>
            <person name="Haridas S."/>
            <person name="Kuo A."/>
            <person name="Mondo S."/>
            <person name="Pangilinan J."/>
            <person name="Riley R."/>
            <person name="LaButti K."/>
            <person name="Andreopoulos B."/>
            <person name="Lipzen A."/>
            <person name="Chen C."/>
            <person name="Yan M."/>
            <person name="Daum C."/>
            <person name="Ng V."/>
            <person name="Clum A."/>
            <person name="Steindorff A."/>
            <person name="Ohm R.A."/>
            <person name="Martin F."/>
            <person name="Silar P."/>
            <person name="Natvig D.O."/>
            <person name="Lalanne C."/>
            <person name="Gautier V."/>
            <person name="Ament-Velasquez S.L."/>
            <person name="Kruys A."/>
            <person name="Hutchinson M.I."/>
            <person name="Powell A.J."/>
            <person name="Barry K."/>
            <person name="Miller A.N."/>
            <person name="Grigoriev I.V."/>
            <person name="Debuchy R."/>
            <person name="Gladieux P."/>
            <person name="Hiltunen Thoren M."/>
            <person name="Johannesson H."/>
        </authorList>
    </citation>
    <scope>NUCLEOTIDE SEQUENCE</scope>
    <source>
        <strain evidence="2">CBS 990.96</strain>
    </source>
</reference>
<name>A0AAN7GPS9_9PEZI</name>
<evidence type="ECO:0000313" key="3">
    <source>
        <dbReference type="Proteomes" id="UP001301958"/>
    </source>
</evidence>
<comment type="caution">
    <text evidence="2">The sequence shown here is derived from an EMBL/GenBank/DDBJ whole genome shotgun (WGS) entry which is preliminary data.</text>
</comment>
<dbReference type="Gene3D" id="1.10.287.660">
    <property type="entry name" value="Helix hairpin bin"/>
    <property type="match status" value="1"/>
</dbReference>
<reference evidence="2" key="2">
    <citation type="submission" date="2023-05" db="EMBL/GenBank/DDBJ databases">
        <authorList>
            <consortium name="Lawrence Berkeley National Laboratory"/>
            <person name="Steindorff A."/>
            <person name="Hensen N."/>
            <person name="Bonometti L."/>
            <person name="Westerberg I."/>
            <person name="Brannstrom I.O."/>
            <person name="Guillou S."/>
            <person name="Cros-Aarteil S."/>
            <person name="Calhoun S."/>
            <person name="Haridas S."/>
            <person name="Kuo A."/>
            <person name="Mondo S."/>
            <person name="Pangilinan J."/>
            <person name="Riley R."/>
            <person name="Labutti K."/>
            <person name="Andreopoulos B."/>
            <person name="Lipzen A."/>
            <person name="Chen C."/>
            <person name="Yanf M."/>
            <person name="Daum C."/>
            <person name="Ng V."/>
            <person name="Clum A."/>
            <person name="Ohm R."/>
            <person name="Martin F."/>
            <person name="Silar P."/>
            <person name="Natvig D."/>
            <person name="Lalanne C."/>
            <person name="Gautier V."/>
            <person name="Ament-Velasquez S.L."/>
            <person name="Kruys A."/>
            <person name="Hutchinson M.I."/>
            <person name="Powell A.J."/>
            <person name="Barry K."/>
            <person name="Miller A.N."/>
            <person name="Grigoriev I.V."/>
            <person name="Debuchy R."/>
            <person name="Gladieux P."/>
            <person name="Thoren M.H."/>
            <person name="Johannesson H."/>
        </authorList>
    </citation>
    <scope>NUCLEOTIDE SEQUENCE</scope>
    <source>
        <strain evidence="2">CBS 990.96</strain>
    </source>
</reference>
<feature type="transmembrane region" description="Helical" evidence="1">
    <location>
        <begin position="12"/>
        <end position="35"/>
    </location>
</feature>
<dbReference type="InterPro" id="IPR036070">
    <property type="entry name" value="Nop_dom_sf"/>
</dbReference>
<dbReference type="Gene3D" id="1.10.150.460">
    <property type="match status" value="1"/>
</dbReference>
<keyword evidence="3" id="KW-1185">Reference proteome</keyword>
<keyword evidence="1" id="KW-0472">Membrane</keyword>
<dbReference type="SUPFAM" id="SSF89124">
    <property type="entry name" value="Nop domain"/>
    <property type="match status" value="1"/>
</dbReference>
<sequence length="90" mass="10557">MWSFRMNRFNHGRLRFSGVLQSFAFNIFIFCYLSVRGDMVSERVLEWYGWHFIELIRIVSENGLYARDSSWPSATGTAWGRHQANVSAFA</sequence>
<evidence type="ECO:0000313" key="2">
    <source>
        <dbReference type="EMBL" id="KAK4224116.1"/>
    </source>
</evidence>
<protein>
    <submittedName>
        <fullName evidence="2">Uncharacterized protein</fullName>
    </submittedName>
</protein>
<dbReference type="InterPro" id="IPR029012">
    <property type="entry name" value="Helix_hairpin_bin_sf"/>
</dbReference>
<dbReference type="Proteomes" id="UP001301958">
    <property type="component" value="Unassembled WGS sequence"/>
</dbReference>
<organism evidence="2 3">
    <name type="scientific">Podospora fimiseda</name>
    <dbReference type="NCBI Taxonomy" id="252190"/>
    <lineage>
        <taxon>Eukaryota</taxon>
        <taxon>Fungi</taxon>
        <taxon>Dikarya</taxon>
        <taxon>Ascomycota</taxon>
        <taxon>Pezizomycotina</taxon>
        <taxon>Sordariomycetes</taxon>
        <taxon>Sordariomycetidae</taxon>
        <taxon>Sordariales</taxon>
        <taxon>Podosporaceae</taxon>
        <taxon>Podospora</taxon>
    </lineage>
</organism>
<proteinExistence type="predicted"/>
<keyword evidence="1" id="KW-1133">Transmembrane helix</keyword>